<evidence type="ECO:0000313" key="1">
    <source>
        <dbReference type="EMBL" id="ACZ19000.1"/>
    </source>
</evidence>
<dbReference type="AlphaFoldDB" id="D1B9P7"/>
<organism evidence="1 2">
    <name type="scientific">Thermanaerovibrio acidaminovorans (strain ATCC 49978 / DSM 6589 / Su883)</name>
    <name type="common">Selenomonas acidaminovorans</name>
    <dbReference type="NCBI Taxonomy" id="525903"/>
    <lineage>
        <taxon>Bacteria</taxon>
        <taxon>Thermotogati</taxon>
        <taxon>Synergistota</taxon>
        <taxon>Synergistia</taxon>
        <taxon>Synergistales</taxon>
        <taxon>Synergistaceae</taxon>
        <taxon>Thermanaerovibrio</taxon>
    </lineage>
</organism>
<dbReference type="RefSeq" id="WP_012869515.1">
    <property type="nucleotide sequence ID" value="NC_013522.1"/>
</dbReference>
<dbReference type="Proteomes" id="UP000002030">
    <property type="component" value="Chromosome"/>
</dbReference>
<dbReference type="EnsemblBacteria" id="ACZ19000">
    <property type="protein sequence ID" value="ACZ19000"/>
    <property type="gene ID" value="Taci_0767"/>
</dbReference>
<reference evidence="1 2" key="1">
    <citation type="journal article" date="2009" name="Stand. Genomic Sci.">
        <title>Complete genome sequence of Thermanaerovibrio acidaminovorans type strain (Su883).</title>
        <authorList>
            <person name="Chovatia M."/>
            <person name="Sikorski J."/>
            <person name="Schroder M."/>
            <person name="Lapidus A."/>
            <person name="Nolan M."/>
            <person name="Tice H."/>
            <person name="Glavina Del Rio T."/>
            <person name="Copeland A."/>
            <person name="Cheng J.F."/>
            <person name="Lucas S."/>
            <person name="Chen F."/>
            <person name="Bruce D."/>
            <person name="Goodwin L."/>
            <person name="Pitluck S."/>
            <person name="Ivanova N."/>
            <person name="Mavromatis K."/>
            <person name="Ovchinnikova G."/>
            <person name="Pati A."/>
            <person name="Chen A."/>
            <person name="Palaniappan K."/>
            <person name="Land M."/>
            <person name="Hauser L."/>
            <person name="Chang Y.J."/>
            <person name="Jeffries C.D."/>
            <person name="Chain P."/>
            <person name="Saunders E."/>
            <person name="Detter J.C."/>
            <person name="Brettin T."/>
            <person name="Rohde M."/>
            <person name="Goker M."/>
            <person name="Spring S."/>
            <person name="Bristow J."/>
            <person name="Markowitz V."/>
            <person name="Hugenholtz P."/>
            <person name="Kyrpides N.C."/>
            <person name="Klenk H.P."/>
            <person name="Eisen J.A."/>
        </authorList>
    </citation>
    <scope>NUCLEOTIDE SEQUENCE [LARGE SCALE GENOMIC DNA]</scope>
    <source>
        <strain evidence="2">ATCC 49978 / DSM 6589 / Su883</strain>
    </source>
</reference>
<dbReference type="HOGENOM" id="CLU_1481328_0_0_0"/>
<dbReference type="eggNOG" id="ENOG5034AYG">
    <property type="taxonomic scope" value="Bacteria"/>
</dbReference>
<evidence type="ECO:0000313" key="2">
    <source>
        <dbReference type="Proteomes" id="UP000002030"/>
    </source>
</evidence>
<name>D1B9P7_THEAS</name>
<dbReference type="STRING" id="525903.Taci_0767"/>
<dbReference type="EMBL" id="CP001818">
    <property type="protein sequence ID" value="ACZ19000.1"/>
    <property type="molecule type" value="Genomic_DNA"/>
</dbReference>
<protein>
    <submittedName>
        <fullName evidence="1">Uncharacterized protein</fullName>
    </submittedName>
</protein>
<keyword evidence="2" id="KW-1185">Reference proteome</keyword>
<proteinExistence type="predicted"/>
<dbReference type="KEGG" id="tai:Taci_0767"/>
<sequence length="183" mass="20471">MRYFSLQLVDDESLEGRLHGLLERVARRGEIPGGIPVGYETHVGPFLMDTLSFFDDPIPSASGWVRLYASFSEERGTALMVGEGLDGLSRDLPPGEWHSSPPSPPGLSWGLIGMADRGWIVLFDDSIDEPVKERLDEDIMVAYMPLSVLDGVQLDPQVPPSRVQDLMVRWLLAYLPDREDYDL</sequence>
<accession>D1B9P7</accession>
<gene>
    <name evidence="1" type="ordered locus">Taci_0767</name>
</gene>
<dbReference type="OrthoDB" id="9835896at2"/>